<reference evidence="2" key="2">
    <citation type="submission" date="2020-09" db="EMBL/GenBank/DDBJ databases">
        <authorList>
            <person name="Sun Q."/>
            <person name="Zhou Y."/>
        </authorList>
    </citation>
    <scope>NUCLEOTIDE SEQUENCE</scope>
    <source>
        <strain evidence="2">CGMCC 1.12506</strain>
    </source>
</reference>
<evidence type="ECO:0000313" key="3">
    <source>
        <dbReference type="Proteomes" id="UP000625735"/>
    </source>
</evidence>
<reference evidence="2" key="1">
    <citation type="journal article" date="2014" name="Int. J. Syst. Evol. Microbiol.">
        <title>Complete genome sequence of Corynebacterium casei LMG S-19264T (=DSM 44701T), isolated from a smear-ripened cheese.</title>
        <authorList>
            <consortium name="US DOE Joint Genome Institute (JGI-PGF)"/>
            <person name="Walter F."/>
            <person name="Albersmeier A."/>
            <person name="Kalinowski J."/>
            <person name="Ruckert C."/>
        </authorList>
    </citation>
    <scope>NUCLEOTIDE SEQUENCE</scope>
    <source>
        <strain evidence="2">CGMCC 1.12506</strain>
    </source>
</reference>
<keyword evidence="1" id="KW-0472">Membrane</keyword>
<accession>A0A916Y9X6</accession>
<dbReference type="Proteomes" id="UP000625735">
    <property type="component" value="Unassembled WGS sequence"/>
</dbReference>
<dbReference type="EMBL" id="BMFG01000013">
    <property type="protein sequence ID" value="GGD35395.1"/>
    <property type="molecule type" value="Genomic_DNA"/>
</dbReference>
<name>A0A916Y9X6_9FLAO</name>
<dbReference type="RefSeq" id="WP_188363088.1">
    <property type="nucleotide sequence ID" value="NZ_BMFG01000013.1"/>
</dbReference>
<feature type="transmembrane region" description="Helical" evidence="1">
    <location>
        <begin position="21"/>
        <end position="52"/>
    </location>
</feature>
<proteinExistence type="predicted"/>
<keyword evidence="1" id="KW-0812">Transmembrane</keyword>
<keyword evidence="1" id="KW-1133">Transmembrane helix</keyword>
<keyword evidence="3" id="KW-1185">Reference proteome</keyword>
<gene>
    <name evidence="2" type="ORF">GCM10011343_26580</name>
</gene>
<evidence type="ECO:0000313" key="2">
    <source>
        <dbReference type="EMBL" id="GGD35395.1"/>
    </source>
</evidence>
<evidence type="ECO:0000256" key="1">
    <source>
        <dbReference type="SAM" id="Phobius"/>
    </source>
</evidence>
<sequence>MNLVDRAKAPTPKFFKVLRSLGLVIAGVGGTLVAAPIVLPAVVVTVGGYMAVAGSVLSAVSQITTADCTTEPEDERA</sequence>
<dbReference type="AlphaFoldDB" id="A0A916Y9X6"/>
<protein>
    <submittedName>
        <fullName evidence="2">Uncharacterized protein</fullName>
    </submittedName>
</protein>
<organism evidence="2 3">
    <name type="scientific">Flavobacterium orientale</name>
    <dbReference type="NCBI Taxonomy" id="1756020"/>
    <lineage>
        <taxon>Bacteria</taxon>
        <taxon>Pseudomonadati</taxon>
        <taxon>Bacteroidota</taxon>
        <taxon>Flavobacteriia</taxon>
        <taxon>Flavobacteriales</taxon>
        <taxon>Flavobacteriaceae</taxon>
        <taxon>Flavobacterium</taxon>
    </lineage>
</organism>
<comment type="caution">
    <text evidence="2">The sequence shown here is derived from an EMBL/GenBank/DDBJ whole genome shotgun (WGS) entry which is preliminary data.</text>
</comment>